<keyword evidence="4 6" id="KW-1133">Transmembrane helix</keyword>
<dbReference type="EMBL" id="AP018449">
    <property type="protein sequence ID" value="BBB91261.1"/>
    <property type="molecule type" value="Genomic_DNA"/>
</dbReference>
<feature type="transmembrane region" description="Helical" evidence="6">
    <location>
        <begin position="174"/>
        <end position="194"/>
    </location>
</feature>
<feature type="transmembrane region" description="Helical" evidence="6">
    <location>
        <begin position="275"/>
        <end position="300"/>
    </location>
</feature>
<feature type="transmembrane region" description="Helical" evidence="6">
    <location>
        <begin position="232"/>
        <end position="255"/>
    </location>
</feature>
<dbReference type="PROSITE" id="PS50850">
    <property type="entry name" value="MFS"/>
    <property type="match status" value="1"/>
</dbReference>
<evidence type="ECO:0000256" key="5">
    <source>
        <dbReference type="ARBA" id="ARBA00023136"/>
    </source>
</evidence>
<dbReference type="GO" id="GO:0005886">
    <property type="term" value="C:plasma membrane"/>
    <property type="evidence" value="ECO:0007669"/>
    <property type="project" value="UniProtKB-SubCell"/>
</dbReference>
<dbReference type="Proteomes" id="UP000276437">
    <property type="component" value="Chromosome"/>
</dbReference>
<dbReference type="KEGG" id="mana:MAMMFC1_01932"/>
<comment type="subcellular location">
    <subcellularLocation>
        <location evidence="1">Cell membrane</location>
        <topology evidence="1">Multi-pass membrane protein</topology>
    </subcellularLocation>
</comment>
<feature type="transmembrane region" description="Helical" evidence="6">
    <location>
        <begin position="336"/>
        <end position="362"/>
    </location>
</feature>
<dbReference type="AlphaFoldDB" id="A0A348AJL3"/>
<evidence type="ECO:0000256" key="2">
    <source>
        <dbReference type="ARBA" id="ARBA00022448"/>
    </source>
</evidence>
<dbReference type="InterPro" id="IPR011701">
    <property type="entry name" value="MFS"/>
</dbReference>
<keyword evidence="9" id="KW-1185">Reference proteome</keyword>
<feature type="transmembrane region" description="Helical" evidence="6">
    <location>
        <begin position="12"/>
        <end position="34"/>
    </location>
</feature>
<evidence type="ECO:0000256" key="6">
    <source>
        <dbReference type="SAM" id="Phobius"/>
    </source>
</evidence>
<dbReference type="InterPro" id="IPR020846">
    <property type="entry name" value="MFS_dom"/>
</dbReference>
<feature type="transmembrane region" description="Helical" evidence="6">
    <location>
        <begin position="139"/>
        <end position="162"/>
    </location>
</feature>
<evidence type="ECO:0000313" key="8">
    <source>
        <dbReference type="EMBL" id="BBB91261.1"/>
    </source>
</evidence>
<evidence type="ECO:0000313" key="9">
    <source>
        <dbReference type="Proteomes" id="UP000276437"/>
    </source>
</evidence>
<feature type="transmembrane region" description="Helical" evidence="6">
    <location>
        <begin position="402"/>
        <end position="422"/>
    </location>
</feature>
<protein>
    <submittedName>
        <fullName evidence="8">Putative MFS-type transporter YhjX</fullName>
    </submittedName>
</protein>
<organism evidence="8 9">
    <name type="scientific">Methylomusa anaerophila</name>
    <dbReference type="NCBI Taxonomy" id="1930071"/>
    <lineage>
        <taxon>Bacteria</taxon>
        <taxon>Bacillati</taxon>
        <taxon>Bacillota</taxon>
        <taxon>Negativicutes</taxon>
        <taxon>Selenomonadales</taxon>
        <taxon>Sporomusaceae</taxon>
        <taxon>Methylomusa</taxon>
    </lineage>
</organism>
<feature type="transmembrane region" description="Helical" evidence="6">
    <location>
        <begin position="79"/>
        <end position="98"/>
    </location>
</feature>
<dbReference type="Pfam" id="PF07690">
    <property type="entry name" value="MFS_1"/>
    <property type="match status" value="1"/>
</dbReference>
<sequence length="443" mass="47245">MRTELQNVPNRWLIAIMGTVLQLALGTVYAWSFFQQPIMAANNWTNSQVAWAFSLAIFSLGLAAAWGGINLPKFGPRKLAMTGGALFGAGYFGAAYALDTQNLPLLYLGYGVIGGIGAGLAYVTPVATVAKWFPDKKGFITGMVVMGFGFGALIMAKFLAPFLMSVTGGSLVQVFSYAGTAMLIVTLPAGYFLVNPPPDFLPKGYTPPAVAGGQASQDNITARQCILSGKFLSMWTIFFFNIIAGIMFIGFQSPLLQDLLKQGMDPATLTDPQVVAGLAAAGATLIAVSSVFNGLGRFFWGGLSDKIGRVQAFRFILGTQFVVFVALLFVSNPIIFGVLVCYILLCYGGGFGAMPSFVLDVFGPKVMPVVYGTILTAWGCGGIVGPQIVAFLKDNFESQATYYTFGSASVILFLGLILTFFLSNKKFVPGSENLANAEPRLER</sequence>
<keyword evidence="2" id="KW-0813">Transport</keyword>
<feature type="transmembrane region" description="Helical" evidence="6">
    <location>
        <begin position="312"/>
        <end position="330"/>
    </location>
</feature>
<dbReference type="CDD" id="cd17353">
    <property type="entry name" value="MFS_OFA_like"/>
    <property type="match status" value="1"/>
</dbReference>
<proteinExistence type="predicted"/>
<accession>A0A348AJL3</accession>
<evidence type="ECO:0000256" key="3">
    <source>
        <dbReference type="ARBA" id="ARBA00022692"/>
    </source>
</evidence>
<dbReference type="SUPFAM" id="SSF103473">
    <property type="entry name" value="MFS general substrate transporter"/>
    <property type="match status" value="1"/>
</dbReference>
<dbReference type="Gene3D" id="1.20.1250.20">
    <property type="entry name" value="MFS general substrate transporter like domains"/>
    <property type="match status" value="2"/>
</dbReference>
<keyword evidence="5 6" id="KW-0472">Membrane</keyword>
<dbReference type="RefSeq" id="WP_126308305.1">
    <property type="nucleotide sequence ID" value="NZ_AP018449.1"/>
</dbReference>
<dbReference type="OrthoDB" id="9793415at2"/>
<gene>
    <name evidence="8" type="primary">yhjX</name>
    <name evidence="8" type="ORF">MAMMFC1_01932</name>
</gene>
<feature type="transmembrane region" description="Helical" evidence="6">
    <location>
        <begin position="369"/>
        <end position="390"/>
    </location>
</feature>
<dbReference type="PANTHER" id="PTHR43385:SF1">
    <property type="entry name" value="RIBOFLAVIN TRANSPORTER RIBJ"/>
    <property type="match status" value="1"/>
</dbReference>
<name>A0A348AJL3_9FIRM</name>
<feature type="transmembrane region" description="Helical" evidence="6">
    <location>
        <begin position="49"/>
        <end position="67"/>
    </location>
</feature>
<keyword evidence="3 6" id="KW-0812">Transmembrane</keyword>
<feature type="domain" description="Major facilitator superfamily (MFS) profile" evidence="7">
    <location>
        <begin position="11"/>
        <end position="427"/>
    </location>
</feature>
<dbReference type="InterPro" id="IPR036259">
    <property type="entry name" value="MFS_trans_sf"/>
</dbReference>
<dbReference type="InterPro" id="IPR052983">
    <property type="entry name" value="MFS_Riboflavin_Transporter"/>
</dbReference>
<dbReference type="PANTHER" id="PTHR43385">
    <property type="entry name" value="RIBOFLAVIN TRANSPORTER RIBJ"/>
    <property type="match status" value="1"/>
</dbReference>
<feature type="transmembrane region" description="Helical" evidence="6">
    <location>
        <begin position="104"/>
        <end position="127"/>
    </location>
</feature>
<evidence type="ECO:0000256" key="4">
    <source>
        <dbReference type="ARBA" id="ARBA00022989"/>
    </source>
</evidence>
<evidence type="ECO:0000256" key="1">
    <source>
        <dbReference type="ARBA" id="ARBA00004651"/>
    </source>
</evidence>
<reference evidence="8 9" key="1">
    <citation type="journal article" date="2018" name="Int. J. Syst. Evol. Microbiol.">
        <title>Methylomusa anaerophila gen. nov., sp. nov., an anaerobic methanol-utilizing bacterium isolated from a microbial fuel cell.</title>
        <authorList>
            <person name="Amano N."/>
            <person name="Yamamuro A."/>
            <person name="Miyahara M."/>
            <person name="Kouzuma A."/>
            <person name="Abe T."/>
            <person name="Watanabe K."/>
        </authorList>
    </citation>
    <scope>NUCLEOTIDE SEQUENCE [LARGE SCALE GENOMIC DNA]</scope>
    <source>
        <strain evidence="8 9">MMFC1</strain>
    </source>
</reference>
<evidence type="ECO:0000259" key="7">
    <source>
        <dbReference type="PROSITE" id="PS50850"/>
    </source>
</evidence>
<dbReference type="GO" id="GO:0022857">
    <property type="term" value="F:transmembrane transporter activity"/>
    <property type="evidence" value="ECO:0007669"/>
    <property type="project" value="InterPro"/>
</dbReference>